<dbReference type="NCBIfam" id="NF008352">
    <property type="entry name" value="PRK11139.1"/>
    <property type="match status" value="1"/>
</dbReference>
<evidence type="ECO:0000256" key="2">
    <source>
        <dbReference type="ARBA" id="ARBA00023015"/>
    </source>
</evidence>
<dbReference type="EMBL" id="JBBKZU010000014">
    <property type="protein sequence ID" value="MEJ8814654.1"/>
    <property type="molecule type" value="Genomic_DNA"/>
</dbReference>
<reference evidence="6 7" key="1">
    <citation type="submission" date="2024-03" db="EMBL/GenBank/DDBJ databases">
        <title>Novel species of the genus Variovorax.</title>
        <authorList>
            <person name="Liu Q."/>
            <person name="Xin Y.-H."/>
        </authorList>
    </citation>
    <scope>NUCLEOTIDE SEQUENCE [LARGE SCALE GENOMIC DNA]</scope>
    <source>
        <strain evidence="6 7">KACC 18899</strain>
    </source>
</reference>
<dbReference type="PANTHER" id="PTHR30537">
    <property type="entry name" value="HTH-TYPE TRANSCRIPTIONAL REGULATOR"/>
    <property type="match status" value="1"/>
</dbReference>
<dbReference type="Gene3D" id="3.40.190.10">
    <property type="entry name" value="Periplasmic binding protein-like II"/>
    <property type="match status" value="2"/>
</dbReference>
<dbReference type="SUPFAM" id="SSF46785">
    <property type="entry name" value="Winged helix' DNA-binding domain"/>
    <property type="match status" value="1"/>
</dbReference>
<comment type="caution">
    <text evidence="6">The sequence shown here is derived from an EMBL/GenBank/DDBJ whole genome shotgun (WGS) entry which is preliminary data.</text>
</comment>
<dbReference type="RefSeq" id="WP_340359884.1">
    <property type="nucleotide sequence ID" value="NZ_JBBKZU010000014.1"/>
</dbReference>
<dbReference type="SUPFAM" id="SSF53850">
    <property type="entry name" value="Periplasmic binding protein-like II"/>
    <property type="match status" value="1"/>
</dbReference>
<sequence>MFKRDFLPSMGVLMAFECAARHGSISRAAEELHLTQSAVSRQIKQLEDQVGTVLFHRVRQRVVLTDAGRVYAAELRTGMESVSQATQRVMTLGGVGEVLNLAVLPMFATRWLIPRMSRFVAQYPKVIVNYASKTEPFDFNREPFDAAIHYGDAFWPEASCTYLLAERVLPVCSPEFKRRHRIRSKSDLPGETLLQQSTRPTQWAEWFDQVGVSTTAAMRGPRYEQFSMLVQAAASGHGIALVPRFLVEEELQTERLVLLSNEVLVTKRAYYVVLPDTGSENPLALAFRDWLVQEAKAVQSAIDAPSKRPTTSVKLG</sequence>
<dbReference type="Pfam" id="PF00126">
    <property type="entry name" value="HTH_1"/>
    <property type="match status" value="1"/>
</dbReference>
<dbReference type="PRINTS" id="PR00039">
    <property type="entry name" value="HTHLYSR"/>
</dbReference>
<protein>
    <submittedName>
        <fullName evidence="6">Transcriptional regulator GcvA</fullName>
    </submittedName>
</protein>
<feature type="domain" description="HTH lysR-type" evidence="5">
    <location>
        <begin position="8"/>
        <end position="65"/>
    </location>
</feature>
<keyword evidence="2" id="KW-0805">Transcription regulation</keyword>
<dbReference type="Proteomes" id="UP001365846">
    <property type="component" value="Unassembled WGS sequence"/>
</dbReference>
<evidence type="ECO:0000256" key="4">
    <source>
        <dbReference type="ARBA" id="ARBA00023163"/>
    </source>
</evidence>
<keyword evidence="3" id="KW-0238">DNA-binding</keyword>
<gene>
    <name evidence="6" type="primary">gcvA</name>
    <name evidence="6" type="ORF">WKW77_26515</name>
</gene>
<dbReference type="PROSITE" id="PS50931">
    <property type="entry name" value="HTH_LYSR"/>
    <property type="match status" value="1"/>
</dbReference>
<dbReference type="Gene3D" id="1.10.10.10">
    <property type="entry name" value="Winged helix-like DNA-binding domain superfamily/Winged helix DNA-binding domain"/>
    <property type="match status" value="1"/>
</dbReference>
<organism evidence="6 7">
    <name type="scientific">Variovorax ureilyticus</name>
    <dbReference type="NCBI Taxonomy" id="1836198"/>
    <lineage>
        <taxon>Bacteria</taxon>
        <taxon>Pseudomonadati</taxon>
        <taxon>Pseudomonadota</taxon>
        <taxon>Betaproteobacteria</taxon>
        <taxon>Burkholderiales</taxon>
        <taxon>Comamonadaceae</taxon>
        <taxon>Variovorax</taxon>
    </lineage>
</organism>
<dbReference type="PANTHER" id="PTHR30537:SF26">
    <property type="entry name" value="GLYCINE CLEAVAGE SYSTEM TRANSCRIPTIONAL ACTIVATOR"/>
    <property type="match status" value="1"/>
</dbReference>
<dbReference type="InterPro" id="IPR058163">
    <property type="entry name" value="LysR-type_TF_proteobact-type"/>
</dbReference>
<proteinExistence type="inferred from homology"/>
<dbReference type="InterPro" id="IPR000847">
    <property type="entry name" value="LysR_HTH_N"/>
</dbReference>
<evidence type="ECO:0000256" key="3">
    <source>
        <dbReference type="ARBA" id="ARBA00023125"/>
    </source>
</evidence>
<dbReference type="InterPro" id="IPR036390">
    <property type="entry name" value="WH_DNA-bd_sf"/>
</dbReference>
<keyword evidence="4" id="KW-0804">Transcription</keyword>
<dbReference type="CDD" id="cd08481">
    <property type="entry name" value="PBP2_GcdR_like"/>
    <property type="match status" value="1"/>
</dbReference>
<evidence type="ECO:0000259" key="5">
    <source>
        <dbReference type="PROSITE" id="PS50931"/>
    </source>
</evidence>
<evidence type="ECO:0000313" key="7">
    <source>
        <dbReference type="Proteomes" id="UP001365846"/>
    </source>
</evidence>
<dbReference type="InterPro" id="IPR036388">
    <property type="entry name" value="WH-like_DNA-bd_sf"/>
</dbReference>
<name>A0ABU8VP07_9BURK</name>
<evidence type="ECO:0000256" key="1">
    <source>
        <dbReference type="ARBA" id="ARBA00009437"/>
    </source>
</evidence>
<dbReference type="InterPro" id="IPR005119">
    <property type="entry name" value="LysR_subst-bd"/>
</dbReference>
<keyword evidence="7" id="KW-1185">Reference proteome</keyword>
<dbReference type="Pfam" id="PF03466">
    <property type="entry name" value="LysR_substrate"/>
    <property type="match status" value="1"/>
</dbReference>
<accession>A0ABU8VP07</accession>
<evidence type="ECO:0000313" key="6">
    <source>
        <dbReference type="EMBL" id="MEJ8814654.1"/>
    </source>
</evidence>
<comment type="similarity">
    <text evidence="1">Belongs to the LysR transcriptional regulatory family.</text>
</comment>